<evidence type="ECO:0000313" key="3">
    <source>
        <dbReference type="EMBL" id="TEW77004.1"/>
    </source>
</evidence>
<dbReference type="PANTHER" id="PTHR43542">
    <property type="entry name" value="METHYLTRANSFERASE"/>
    <property type="match status" value="1"/>
</dbReference>
<dbReference type="Pfam" id="PF03602">
    <property type="entry name" value="Cons_hypoth95"/>
    <property type="match status" value="1"/>
</dbReference>
<dbReference type="EC" id="2.1.1.171" evidence="3"/>
<dbReference type="GO" id="GO:0052913">
    <property type="term" value="F:16S rRNA (guanine(966)-N(2))-methyltransferase activity"/>
    <property type="evidence" value="ECO:0007669"/>
    <property type="project" value="UniProtKB-EC"/>
</dbReference>
<organism evidence="3 4">
    <name type="scientific">Gramella jeungdoensis</name>
    <dbReference type="NCBI Taxonomy" id="708091"/>
    <lineage>
        <taxon>Bacteria</taxon>
        <taxon>Pseudomonadati</taxon>
        <taxon>Bacteroidota</taxon>
        <taxon>Flavobacteriia</taxon>
        <taxon>Flavobacteriales</taxon>
        <taxon>Flavobacteriaceae</taxon>
        <taxon>Christiangramia</taxon>
    </lineage>
</organism>
<dbReference type="SUPFAM" id="SSF53335">
    <property type="entry name" value="S-adenosyl-L-methionine-dependent methyltransferases"/>
    <property type="match status" value="1"/>
</dbReference>
<evidence type="ECO:0000256" key="2">
    <source>
        <dbReference type="ARBA" id="ARBA00022679"/>
    </source>
</evidence>
<name>A0A4Y8AYN8_9FLAO</name>
<dbReference type="InterPro" id="IPR029063">
    <property type="entry name" value="SAM-dependent_MTases_sf"/>
</dbReference>
<dbReference type="InterPro" id="IPR004398">
    <property type="entry name" value="RNA_MeTrfase_RsmD"/>
</dbReference>
<keyword evidence="2 3" id="KW-0808">Transferase</keyword>
<dbReference type="Proteomes" id="UP000298517">
    <property type="component" value="Unassembled WGS sequence"/>
</dbReference>
<protein>
    <submittedName>
        <fullName evidence="3">16S rRNA (Guanine(966)-N(2))-methyltransferase RsmD</fullName>
        <ecNumber evidence="3">2.1.1.171</ecNumber>
    </submittedName>
</protein>
<dbReference type="InterPro" id="IPR002052">
    <property type="entry name" value="DNA_methylase_N6_adenine_CS"/>
</dbReference>
<dbReference type="NCBIfam" id="TIGR00095">
    <property type="entry name" value="16S rRNA (guanine(966)-N(2))-methyltransferase RsmD"/>
    <property type="match status" value="1"/>
</dbReference>
<gene>
    <name evidence="3" type="primary">rsmD</name>
    <name evidence="3" type="ORF">E2488_03900</name>
</gene>
<sequence>MRIISGKFKSKRIQAPKKLPVRPTTDMAKEALFNILNNLYYFNDLVVLDLFSGTGNISYEFASRGTANITAVDANFGCIKFINETSKILEADIHTIKSDVFKYLEKSSAKFDVIFVDPPYEFELEKFEKIVNQVFENNLLNNNGLLVVEHSKHTKLETHSKLSYQKKYGGNMFSFFENSEETEDLKVVD</sequence>
<dbReference type="EMBL" id="SNQI01000001">
    <property type="protein sequence ID" value="TEW77004.1"/>
    <property type="molecule type" value="Genomic_DNA"/>
</dbReference>
<reference evidence="3 4" key="1">
    <citation type="journal article" date="2011" name="J. Microbiol.">
        <title>Gramella jeungdoensis sp. nov., isolated from a solar saltern in Korea.</title>
        <authorList>
            <person name="Joung Y."/>
            <person name="Kim H."/>
            <person name="Jang T."/>
            <person name="Ahn T.S."/>
            <person name="Joh K."/>
        </authorList>
    </citation>
    <scope>NUCLEOTIDE SEQUENCE [LARGE SCALE GENOMIC DNA]</scope>
    <source>
        <strain evidence="3 4">KCTC 23123</strain>
    </source>
</reference>
<dbReference type="CDD" id="cd02440">
    <property type="entry name" value="AdoMet_MTases"/>
    <property type="match status" value="1"/>
</dbReference>
<dbReference type="Gene3D" id="3.40.50.150">
    <property type="entry name" value="Vaccinia Virus protein VP39"/>
    <property type="match status" value="1"/>
</dbReference>
<dbReference type="OrthoDB" id="9803017at2"/>
<dbReference type="PANTHER" id="PTHR43542:SF1">
    <property type="entry name" value="METHYLTRANSFERASE"/>
    <property type="match status" value="1"/>
</dbReference>
<comment type="caution">
    <text evidence="3">The sequence shown here is derived from an EMBL/GenBank/DDBJ whole genome shotgun (WGS) entry which is preliminary data.</text>
</comment>
<keyword evidence="4" id="KW-1185">Reference proteome</keyword>
<dbReference type="RefSeq" id="WP_134247012.1">
    <property type="nucleotide sequence ID" value="NZ_SNQI01000001.1"/>
</dbReference>
<proteinExistence type="predicted"/>
<dbReference type="GO" id="GO:0003676">
    <property type="term" value="F:nucleic acid binding"/>
    <property type="evidence" value="ECO:0007669"/>
    <property type="project" value="InterPro"/>
</dbReference>
<dbReference type="AlphaFoldDB" id="A0A4Y8AYN8"/>
<accession>A0A4Y8AYN8</accession>
<evidence type="ECO:0000313" key="4">
    <source>
        <dbReference type="Proteomes" id="UP000298517"/>
    </source>
</evidence>
<keyword evidence="1 3" id="KW-0489">Methyltransferase</keyword>
<dbReference type="PROSITE" id="PS00092">
    <property type="entry name" value="N6_MTASE"/>
    <property type="match status" value="1"/>
</dbReference>
<dbReference type="PIRSF" id="PIRSF004553">
    <property type="entry name" value="CHP00095"/>
    <property type="match status" value="1"/>
</dbReference>
<evidence type="ECO:0000256" key="1">
    <source>
        <dbReference type="ARBA" id="ARBA00022603"/>
    </source>
</evidence>